<dbReference type="Proteomes" id="UP000316777">
    <property type="component" value="Segment"/>
</dbReference>
<dbReference type="SUPFAM" id="SSF53448">
    <property type="entry name" value="Nucleotide-diphospho-sugar transferases"/>
    <property type="match status" value="1"/>
</dbReference>
<keyword evidence="1" id="KW-0808">Transferase</keyword>
<dbReference type="Gene3D" id="3.90.550.10">
    <property type="entry name" value="Spore Coat Polysaccharide Biosynthesis Protein SpsA, Chain A"/>
    <property type="match status" value="1"/>
</dbReference>
<dbReference type="InterPro" id="IPR027791">
    <property type="entry name" value="Galactosyl_T_C"/>
</dbReference>
<keyword evidence="4" id="KW-1185">Reference proteome</keyword>
<dbReference type="InterPro" id="IPR029044">
    <property type="entry name" value="Nucleotide-diphossugar_trans"/>
</dbReference>
<evidence type="ECO:0000256" key="1">
    <source>
        <dbReference type="ARBA" id="ARBA00022679"/>
    </source>
</evidence>
<dbReference type="RefSeq" id="YP_010059833.1">
    <property type="nucleotide sequence ID" value="NC_054727.1"/>
</dbReference>
<dbReference type="GO" id="GO:0016740">
    <property type="term" value="F:transferase activity"/>
    <property type="evidence" value="ECO:0007669"/>
    <property type="project" value="UniProtKB-KW"/>
</dbReference>
<reference evidence="3 4" key="1">
    <citation type="submission" date="2019-05" db="EMBL/GenBank/DDBJ databases">
        <authorList>
            <person name="Pope W.H."/>
            <person name="Garlena R.A."/>
            <person name="Russell D.A."/>
            <person name="Jacobs-Sera D."/>
            <person name="Hatfull G.F."/>
        </authorList>
    </citation>
    <scope>NUCLEOTIDE SEQUENCE [LARGE SCALE GENOMIC DNA]</scope>
</reference>
<evidence type="ECO:0000313" key="3">
    <source>
        <dbReference type="EMBL" id="QDH91819.1"/>
    </source>
</evidence>
<dbReference type="Pfam" id="PF02709">
    <property type="entry name" value="Glyco_transf_7C"/>
    <property type="match status" value="1"/>
</dbReference>
<organism evidence="3 4">
    <name type="scientific">Mycobacterium phage Phrappuccino</name>
    <dbReference type="NCBI Taxonomy" id="2591223"/>
    <lineage>
        <taxon>Viruses</taxon>
        <taxon>Duplodnaviria</taxon>
        <taxon>Heunggongvirae</taxon>
        <taxon>Uroviricota</taxon>
        <taxon>Caudoviricetes</taxon>
        <taxon>Phrappuccinovirus</taxon>
        <taxon>Phrappuccinovirus phrappuccino</taxon>
        <taxon>Phreappuccinovirus Phrappuccino</taxon>
    </lineage>
</organism>
<name>A0A514DDX7_9CAUD</name>
<proteinExistence type="predicted"/>
<gene>
    <name evidence="3" type="primary">144</name>
    <name evidence="3" type="ORF">SEA_PHRAPPUCCINO_144</name>
</gene>
<evidence type="ECO:0000259" key="2">
    <source>
        <dbReference type="Pfam" id="PF02709"/>
    </source>
</evidence>
<dbReference type="GeneID" id="64767065"/>
<feature type="domain" description="Galactosyltransferase C-terminal" evidence="2">
    <location>
        <begin position="151"/>
        <end position="180"/>
    </location>
</feature>
<evidence type="ECO:0000313" key="4">
    <source>
        <dbReference type="Proteomes" id="UP000316777"/>
    </source>
</evidence>
<dbReference type="KEGG" id="vg:64767065"/>
<dbReference type="EMBL" id="MK937592">
    <property type="protein sequence ID" value="QDH91819.1"/>
    <property type="molecule type" value="Genomic_DNA"/>
</dbReference>
<accession>A0A514DDX7</accession>
<protein>
    <submittedName>
        <fullName evidence="3">Glycosyltransferase</fullName>
    </submittedName>
</protein>
<sequence length="240" mass="27274">MKVPVLVPYRPDGGHRDRLWKWLQDVYWLPYPLCTEYTVVEGTSYPPEEPFNRSAAINRAARLADLDADEGTLWDVAVIADADTWVPRRQLDEAVTLARRTGRLVSALTSVIELNEACTETLLKWGEDAPLLDLGIERVRTDDFATQSSMLVVPRTLWERIGGFDEGFVGWGAEDNAFWKAAEILGGTPLRIEGAALHLWHAATDPIARLQDPQWRANWARWQRYNDAVCECTLRRAQRS</sequence>